<dbReference type="AlphaFoldDB" id="A0A853BBW9"/>
<proteinExistence type="predicted"/>
<dbReference type="Pfam" id="PF12680">
    <property type="entry name" value="SnoaL_2"/>
    <property type="match status" value="1"/>
</dbReference>
<dbReference type="RefSeq" id="WP_179776440.1">
    <property type="nucleotide sequence ID" value="NZ_JACCFK010000002.1"/>
</dbReference>
<comment type="caution">
    <text evidence="2">The sequence shown here is derived from an EMBL/GenBank/DDBJ whole genome shotgun (WGS) entry which is preliminary data.</text>
</comment>
<dbReference type="Gene3D" id="3.10.450.50">
    <property type="match status" value="1"/>
</dbReference>
<dbReference type="Proteomes" id="UP000549616">
    <property type="component" value="Unassembled WGS sequence"/>
</dbReference>
<organism evidence="2 3">
    <name type="scientific">Amycolatopsis endophytica</name>
    <dbReference type="NCBI Taxonomy" id="860233"/>
    <lineage>
        <taxon>Bacteria</taxon>
        <taxon>Bacillati</taxon>
        <taxon>Actinomycetota</taxon>
        <taxon>Actinomycetes</taxon>
        <taxon>Pseudonocardiales</taxon>
        <taxon>Pseudonocardiaceae</taxon>
        <taxon>Amycolatopsis</taxon>
    </lineage>
</organism>
<evidence type="ECO:0000313" key="2">
    <source>
        <dbReference type="EMBL" id="NYI92171.1"/>
    </source>
</evidence>
<gene>
    <name evidence="2" type="ORF">HNR02_005546</name>
</gene>
<dbReference type="InterPro" id="IPR037401">
    <property type="entry name" value="SnoaL-like"/>
</dbReference>
<reference evidence="2 3" key="1">
    <citation type="submission" date="2020-07" db="EMBL/GenBank/DDBJ databases">
        <title>Sequencing the genomes of 1000 actinobacteria strains.</title>
        <authorList>
            <person name="Klenk H.-P."/>
        </authorList>
    </citation>
    <scope>NUCLEOTIDE SEQUENCE [LARGE SCALE GENOMIC DNA]</scope>
    <source>
        <strain evidence="2 3">DSM 104006</strain>
    </source>
</reference>
<name>A0A853BBW9_9PSEU</name>
<accession>A0A853BBW9</accession>
<dbReference type="InterPro" id="IPR032710">
    <property type="entry name" value="NTF2-like_dom_sf"/>
</dbReference>
<dbReference type="EMBL" id="JACCFK010000002">
    <property type="protein sequence ID" value="NYI92171.1"/>
    <property type="molecule type" value="Genomic_DNA"/>
</dbReference>
<keyword evidence="3" id="KW-1185">Reference proteome</keyword>
<evidence type="ECO:0000259" key="1">
    <source>
        <dbReference type="Pfam" id="PF12680"/>
    </source>
</evidence>
<protein>
    <recommendedName>
        <fullName evidence="1">SnoaL-like domain-containing protein</fullName>
    </recommendedName>
</protein>
<dbReference type="SUPFAM" id="SSF54427">
    <property type="entry name" value="NTF2-like"/>
    <property type="match status" value="1"/>
</dbReference>
<feature type="domain" description="SnoaL-like" evidence="1">
    <location>
        <begin position="8"/>
        <end position="109"/>
    </location>
</feature>
<sequence length="120" mass="13105">MPDYTTIAQRYIDVWNETDPVKRRALIEEVFTPEATYTDPLGAVRGADGVDGFIAGAQQQFAGLEFRLAGTADGHHDQARFTWHLEAPGATEPLAIGFDVVTIADGRIEQVLGFLDKMPG</sequence>
<evidence type="ECO:0000313" key="3">
    <source>
        <dbReference type="Proteomes" id="UP000549616"/>
    </source>
</evidence>